<name>A0A316DZ97_9FLAO</name>
<dbReference type="RefSeq" id="WP_109652307.1">
    <property type="nucleotide sequence ID" value="NZ_JACWLN010000006.1"/>
</dbReference>
<keyword evidence="5" id="KW-1185">Reference proteome</keyword>
<dbReference type="Proteomes" id="UP000245667">
    <property type="component" value="Unassembled WGS sequence"/>
</dbReference>
<sequence length="91" mass="10270">MKNQYFMTMLFIAFSTLVSHGQQTFINLVTSNREPKPNTNVAEKSTTNSVSSGFNGYYSNRTDLTEGSTKSSNHKKMFGLYSFKSPIDPNR</sequence>
<gene>
    <name evidence="2" type="ORF">HZY62_13620</name>
    <name evidence="3" type="ORF">LX92_03034</name>
</gene>
<proteinExistence type="predicted"/>
<protein>
    <submittedName>
        <fullName evidence="3">Uncharacterized protein</fullName>
    </submittedName>
</protein>
<dbReference type="EMBL" id="JACWLN010000006">
    <property type="protein sequence ID" value="MBD1261638.1"/>
    <property type="molecule type" value="Genomic_DNA"/>
</dbReference>
<organism evidence="3 4">
    <name type="scientific">Maribacter polysiphoniae</name>
    <dbReference type="NCBI Taxonomy" id="429344"/>
    <lineage>
        <taxon>Bacteria</taxon>
        <taxon>Pseudomonadati</taxon>
        <taxon>Bacteroidota</taxon>
        <taxon>Flavobacteriia</taxon>
        <taxon>Flavobacteriales</taxon>
        <taxon>Flavobacteriaceae</taxon>
        <taxon>Maribacter</taxon>
    </lineage>
</organism>
<evidence type="ECO:0000313" key="5">
    <source>
        <dbReference type="Proteomes" id="UP000651837"/>
    </source>
</evidence>
<keyword evidence="1" id="KW-0732">Signal</keyword>
<evidence type="ECO:0000313" key="2">
    <source>
        <dbReference type="EMBL" id="MBD1261638.1"/>
    </source>
</evidence>
<feature type="signal peptide" evidence="1">
    <location>
        <begin position="1"/>
        <end position="21"/>
    </location>
</feature>
<evidence type="ECO:0000313" key="3">
    <source>
        <dbReference type="EMBL" id="PWK22559.1"/>
    </source>
</evidence>
<dbReference type="EMBL" id="QGGQ01000007">
    <property type="protein sequence ID" value="PWK22559.1"/>
    <property type="molecule type" value="Genomic_DNA"/>
</dbReference>
<reference evidence="3 4" key="1">
    <citation type="submission" date="2018-05" db="EMBL/GenBank/DDBJ databases">
        <title>Genomic Encyclopedia of Archaeal and Bacterial Type Strains, Phase II (KMG-II): from individual species to whole genera.</title>
        <authorList>
            <person name="Goeker M."/>
        </authorList>
    </citation>
    <scope>NUCLEOTIDE SEQUENCE [LARGE SCALE GENOMIC DNA]</scope>
    <source>
        <strain evidence="3 4">DSM 23514</strain>
    </source>
</reference>
<evidence type="ECO:0000313" key="4">
    <source>
        <dbReference type="Proteomes" id="UP000245667"/>
    </source>
</evidence>
<accession>A0A316DZ97</accession>
<feature type="chain" id="PRO_5016254995" evidence="1">
    <location>
        <begin position="22"/>
        <end position="91"/>
    </location>
</feature>
<evidence type="ECO:0000256" key="1">
    <source>
        <dbReference type="SAM" id="SignalP"/>
    </source>
</evidence>
<dbReference type="Proteomes" id="UP000651837">
    <property type="component" value="Unassembled WGS sequence"/>
</dbReference>
<reference evidence="2 5" key="2">
    <citation type="submission" date="2020-07" db="EMBL/GenBank/DDBJ databases">
        <title>The draft genome sequence of Maribacter polysiphoniae KCTC 22021.</title>
        <authorList>
            <person name="Mu L."/>
        </authorList>
    </citation>
    <scope>NUCLEOTIDE SEQUENCE [LARGE SCALE GENOMIC DNA]</scope>
    <source>
        <strain evidence="2 5">KCTC 22021</strain>
    </source>
</reference>
<comment type="caution">
    <text evidence="3">The sequence shown here is derived from an EMBL/GenBank/DDBJ whole genome shotgun (WGS) entry which is preliminary data.</text>
</comment>
<dbReference type="AlphaFoldDB" id="A0A316DZ97"/>